<dbReference type="EMBL" id="CP042469">
    <property type="protein sequence ID" value="QOX64272.1"/>
    <property type="molecule type" value="Genomic_DNA"/>
</dbReference>
<organism evidence="1 2">
    <name type="scientific">Anoxybacterium hadale</name>
    <dbReference type="NCBI Taxonomy" id="3408580"/>
    <lineage>
        <taxon>Bacteria</taxon>
        <taxon>Bacillati</taxon>
        <taxon>Bacillota</taxon>
        <taxon>Clostridia</taxon>
        <taxon>Peptostreptococcales</taxon>
        <taxon>Anaerovoracaceae</taxon>
        <taxon>Anoxybacterium</taxon>
    </lineage>
</organism>
<keyword evidence="2" id="KW-1185">Reference proteome</keyword>
<protein>
    <submittedName>
        <fullName evidence="1">DUF3870 domain-containing protein</fullName>
    </submittedName>
</protein>
<gene>
    <name evidence="1" type="ORF">FRZ06_13435</name>
</gene>
<evidence type="ECO:0000313" key="2">
    <source>
        <dbReference type="Proteomes" id="UP000594014"/>
    </source>
</evidence>
<accession>A0ACD1ACZ9</accession>
<reference evidence="1" key="1">
    <citation type="submission" date="2019-08" db="EMBL/GenBank/DDBJ databases">
        <title>Genome sequence of Clostridiales bacterium MT110.</title>
        <authorList>
            <person name="Cao J."/>
        </authorList>
    </citation>
    <scope>NUCLEOTIDE SEQUENCE</scope>
    <source>
        <strain evidence="1">MT110</strain>
    </source>
</reference>
<name>A0ACD1ACZ9_9FIRM</name>
<dbReference type="Proteomes" id="UP000594014">
    <property type="component" value="Chromosome"/>
</dbReference>
<sequence length="120" mass="13867">MKYPENTMKQYSENSIYLSAYSKLPSEMPSAEIYKAIDIGLVINVDTGEIEDASVTLLTDEARNFLKQIILGYNLNQDSIEPLIAKIKKRYHGASQKAICVTLKLIYEKYVQWRRDRKTE</sequence>
<proteinExistence type="predicted"/>
<evidence type="ECO:0000313" key="1">
    <source>
        <dbReference type="EMBL" id="QOX64272.1"/>
    </source>
</evidence>